<dbReference type="SMART" id="SM00060">
    <property type="entry name" value="FN3"/>
    <property type="match status" value="3"/>
</dbReference>
<evidence type="ECO:0000259" key="13">
    <source>
        <dbReference type="PROSITE" id="PS50853"/>
    </source>
</evidence>
<dbReference type="PROSITE" id="PS50853">
    <property type="entry name" value="FN3"/>
    <property type="match status" value="3"/>
</dbReference>
<feature type="domain" description="Fibronectin type-III" evidence="13">
    <location>
        <begin position="661"/>
        <end position="760"/>
    </location>
</feature>
<dbReference type="FunFam" id="2.60.40.10:FF:000225">
    <property type="entry name" value="Myosin-binding protein C, cardiac-type"/>
    <property type="match status" value="1"/>
</dbReference>
<evidence type="ECO:0000313" key="14">
    <source>
        <dbReference type="Ensembl" id="ENSOSIP00000011001.1"/>
    </source>
</evidence>
<dbReference type="FunFam" id="2.60.40.10:FF:000081">
    <property type="entry name" value="Myosin-binding protein C, slow type"/>
    <property type="match status" value="1"/>
</dbReference>
<evidence type="ECO:0000256" key="10">
    <source>
        <dbReference type="ARBA" id="ARBA00069969"/>
    </source>
</evidence>
<dbReference type="FunFam" id="2.60.40.10:FF:000060">
    <property type="entry name" value="Myosin-binding protein C, slow type"/>
    <property type="match status" value="1"/>
</dbReference>
<dbReference type="SUPFAM" id="SSF48726">
    <property type="entry name" value="Immunoglobulin"/>
    <property type="match status" value="7"/>
</dbReference>
<dbReference type="FunFam" id="2.60.40.10:FF:000031">
    <property type="entry name" value="Myosin-binding protein C, slow type"/>
    <property type="match status" value="1"/>
</dbReference>
<keyword evidence="3" id="KW-0677">Repeat</keyword>
<dbReference type="InterPro" id="IPR003598">
    <property type="entry name" value="Ig_sub2"/>
</dbReference>
<dbReference type="Ensembl" id="ENSOSIT00000011688.1">
    <property type="protein sequence ID" value="ENSOSIP00000011001.1"/>
    <property type="gene ID" value="ENSOSIG00000006597.1"/>
</dbReference>
<dbReference type="InterPro" id="IPR013098">
    <property type="entry name" value="Ig_I-set"/>
</dbReference>
<feature type="domain" description="Ig-like" evidence="12">
    <location>
        <begin position="251"/>
        <end position="343"/>
    </location>
</feature>
<dbReference type="FunFam" id="2.60.40.10:FF:000111">
    <property type="entry name" value="Myosin-binding protein C, slow type"/>
    <property type="match status" value="1"/>
</dbReference>
<dbReference type="CDD" id="cd00063">
    <property type="entry name" value="FN3"/>
    <property type="match status" value="3"/>
</dbReference>
<dbReference type="PROSITE" id="PS50835">
    <property type="entry name" value="IG_LIKE"/>
    <property type="match status" value="7"/>
</dbReference>
<dbReference type="Pfam" id="PF00041">
    <property type="entry name" value="fn3"/>
    <property type="match status" value="3"/>
</dbReference>
<dbReference type="PANTHER" id="PTHR13817">
    <property type="entry name" value="TITIN"/>
    <property type="match status" value="1"/>
</dbReference>
<evidence type="ECO:0000256" key="5">
    <source>
        <dbReference type="ARBA" id="ARBA00023179"/>
    </source>
</evidence>
<dbReference type="Gene3D" id="2.60.40.10">
    <property type="entry name" value="Immunoglobulins"/>
    <property type="match status" value="10"/>
</dbReference>
<keyword evidence="7" id="KW-0393">Immunoglobulin domain</keyword>
<dbReference type="AlphaFoldDB" id="A0A8C7XBD1"/>
<keyword evidence="5" id="KW-0514">Muscle protein</keyword>
<proteinExistence type="inferred from homology"/>
<evidence type="ECO:0000256" key="1">
    <source>
        <dbReference type="ARBA" id="ARBA00022433"/>
    </source>
</evidence>
<dbReference type="Pfam" id="PF07679">
    <property type="entry name" value="I-set"/>
    <property type="match status" value="6"/>
</dbReference>
<dbReference type="FunFam" id="2.60.40.10:FF:000070">
    <property type="entry name" value="Myosin-binding protein C, slow type"/>
    <property type="match status" value="1"/>
</dbReference>
<dbReference type="GO" id="GO:0007155">
    <property type="term" value="P:cell adhesion"/>
    <property type="evidence" value="ECO:0007669"/>
    <property type="project" value="UniProtKB-KW"/>
</dbReference>
<dbReference type="InterPro" id="IPR013783">
    <property type="entry name" value="Ig-like_fold"/>
</dbReference>
<dbReference type="InterPro" id="IPR036179">
    <property type="entry name" value="Ig-like_dom_sf"/>
</dbReference>
<evidence type="ECO:0000256" key="2">
    <source>
        <dbReference type="ARBA" id="ARBA00022553"/>
    </source>
</evidence>
<dbReference type="GO" id="GO:0003779">
    <property type="term" value="F:actin binding"/>
    <property type="evidence" value="ECO:0007669"/>
    <property type="project" value="UniProtKB-KW"/>
</dbReference>
<keyword evidence="4" id="KW-0130">Cell adhesion</keyword>
<dbReference type="InterPro" id="IPR003599">
    <property type="entry name" value="Ig_sub"/>
</dbReference>
<protein>
    <recommendedName>
        <fullName evidence="10">Myosin-binding protein C, fast-type</fullName>
    </recommendedName>
    <alternativeName>
        <fullName evidence="11">C-protein, skeletal muscle fast isoform</fullName>
    </alternativeName>
</protein>
<feature type="domain" description="Fibronectin type-III" evidence="13">
    <location>
        <begin position="944"/>
        <end position="1040"/>
    </location>
</feature>
<dbReference type="GO" id="GO:0032982">
    <property type="term" value="C:myosin filament"/>
    <property type="evidence" value="ECO:0007669"/>
    <property type="project" value="UniProtKB-KW"/>
</dbReference>
<dbReference type="PANTHER" id="PTHR13817:SF17">
    <property type="entry name" value="MYOSIN-BINDING PROTEIN C, FAST-TYPE"/>
    <property type="match status" value="1"/>
</dbReference>
<organism evidence="14 15">
    <name type="scientific">Oryzias sinensis</name>
    <name type="common">Chinese medaka</name>
    <dbReference type="NCBI Taxonomy" id="183150"/>
    <lineage>
        <taxon>Eukaryota</taxon>
        <taxon>Metazoa</taxon>
        <taxon>Chordata</taxon>
        <taxon>Craniata</taxon>
        <taxon>Vertebrata</taxon>
        <taxon>Euteleostomi</taxon>
        <taxon>Actinopterygii</taxon>
        <taxon>Neopterygii</taxon>
        <taxon>Teleostei</taxon>
        <taxon>Neoteleostei</taxon>
        <taxon>Acanthomorphata</taxon>
        <taxon>Ovalentaria</taxon>
        <taxon>Atherinomorphae</taxon>
        <taxon>Beloniformes</taxon>
        <taxon>Adrianichthyidae</taxon>
        <taxon>Oryziinae</taxon>
        <taxon>Oryzias</taxon>
    </lineage>
</organism>
<feature type="domain" description="Ig-like" evidence="12">
    <location>
        <begin position="838"/>
        <end position="935"/>
    </location>
</feature>
<keyword evidence="15" id="KW-1185">Reference proteome</keyword>
<dbReference type="InterPro" id="IPR050964">
    <property type="entry name" value="Striated_Muscle_Regulatory"/>
</dbReference>
<dbReference type="SMART" id="SM00408">
    <property type="entry name" value="IGc2"/>
    <property type="match status" value="6"/>
</dbReference>
<dbReference type="SUPFAM" id="SSF49265">
    <property type="entry name" value="Fibronectin type III"/>
    <property type="match status" value="2"/>
</dbReference>
<reference evidence="14" key="1">
    <citation type="submission" date="2025-08" db="UniProtKB">
        <authorList>
            <consortium name="Ensembl"/>
        </authorList>
    </citation>
    <scope>IDENTIFICATION</scope>
</reference>
<dbReference type="SMART" id="SM00409">
    <property type="entry name" value="IG"/>
    <property type="match status" value="7"/>
</dbReference>
<evidence type="ECO:0000256" key="8">
    <source>
        <dbReference type="ARBA" id="ARBA00038352"/>
    </source>
</evidence>
<keyword evidence="2" id="KW-0597">Phosphoprotein</keyword>
<dbReference type="Proteomes" id="UP000694383">
    <property type="component" value="Unplaced"/>
</dbReference>
<feature type="domain" description="Fibronectin type-III" evidence="13">
    <location>
        <begin position="762"/>
        <end position="851"/>
    </location>
</feature>
<dbReference type="InterPro" id="IPR007110">
    <property type="entry name" value="Ig-like_dom"/>
</dbReference>
<dbReference type="InterPro" id="IPR036116">
    <property type="entry name" value="FN3_sf"/>
</dbReference>
<evidence type="ECO:0000256" key="7">
    <source>
        <dbReference type="ARBA" id="ARBA00023319"/>
    </source>
</evidence>
<feature type="domain" description="Ig-like" evidence="12">
    <location>
        <begin position="534"/>
        <end position="652"/>
    </location>
</feature>
<feature type="domain" description="Ig-like" evidence="12">
    <location>
        <begin position="355"/>
        <end position="428"/>
    </location>
</feature>
<dbReference type="InterPro" id="IPR003961">
    <property type="entry name" value="FN3_dom"/>
</dbReference>
<evidence type="ECO:0000256" key="4">
    <source>
        <dbReference type="ARBA" id="ARBA00022889"/>
    </source>
</evidence>
<dbReference type="CDD" id="cd00096">
    <property type="entry name" value="Ig"/>
    <property type="match status" value="1"/>
</dbReference>
<dbReference type="InterPro" id="IPR040849">
    <property type="entry name" value="MyBP-C_THB"/>
</dbReference>
<keyword evidence="1" id="KW-0787">Thick filament</keyword>
<sequence>TSKHLTKVISIYLKKKQVSTQSSSFYFFTVKIRLYLLAGYSRVNPNVTSSEVIWGVSLLLADQSDAFVSYLVTAGKDITLVAKVDSSSLTRKPAMKWLKGKWLDLVSKAGKHLQFKESYDRNTKIYTYEMSIIKVVDGDAGGYRCEVTSKDKCDSCTFEVSRVAERKTSPEVKGRRVTSSKSICRSLILSLFYVLRKGKKPEEPKEEVDVWEILKAAKPCDYEKIAFQYGITDLRGMLKMLKKMKGETKKSDVFLSKLDPAYSVDHGKRIQLTVEVADPNATIQWLKNGQEIKPSAKYVFENVGNKRTLTINKCNLSDDAAYECVVGEEKSSTEVFVKEPPVTITKLLDDVHTVEGEKVVFEVEVSEEGASVKWMKDGDELNRETAGSKYRFKKDGKKHILIINEATREDIGTYYVFTSGGESKAELEVEEKELEVLQSIADLTLKAAEQAVFKCEVSDEKVTGKWFKDGVEVEASDRIKISHIGRTHKLTIDDVKPSDAGDYTFVPDGYALSLSAKLNFLEIKIDYIPRQDPPKIHLDASGSGNKNVITVVAGNKLRFDVEVTGEPAPTVCWSKGEQVRTAAGDSHHSPLPRSIPRQVLSLLVVCEAEGRVRVETRKTLSSFVIDGAERADEGLYTISVNNPAGEDKAEIFVRIVDVPNPPENVKCTSVGEDSATVTWEPPSFDGGNSSSTLFIILQRLKKTGSARWTKLNFDVYEATTYEAKKMIEGVLYEMRVFAVNGIGISQPSVSSKPFMPIAPTGEPTHLLVDDVTDTTCALKWRPPEKIGAGGIDGYIIEYCKEGTNEEPVAKNQYRVKGLPVGEKMLFRVVAVNVAGRSPPATLSQAVTIREIMGQTIFSHTGHFADGIKCLIKSAGKPRPVVTWFKDDVLLEDKSVGIRTSEVDTILFIRSAERTHSGKYTLSVQIENVSDSADIHIQVVEKPGPPINVVVTDVWGFNAALEWKPPKDDGNCEIIGYTIQKSDKKTEEWFTIYEHNRRPSCTVSDLVMGNEYSFRVFSENICGLSEVPGISKNTAVITKTDLLFKSPPFQEKDMSSSPKFTAPLLDRSVIAGYTVAISCAVRGNPKPKIIWMKNNMTIEGDPKFLMQNNQGVLTLNIRKPSLFDGGRYSCKAVNEFGEDSVECKLEVRVPQEKGDQVKK</sequence>
<dbReference type="GeneTree" id="ENSGT00940000160092"/>
<dbReference type="FunFam" id="2.60.40.10:FF:000646">
    <property type="entry name" value="Myosin binding protein C, fast type"/>
    <property type="match status" value="1"/>
</dbReference>
<feature type="domain" description="Ig-like" evidence="12">
    <location>
        <begin position="1057"/>
        <end position="1147"/>
    </location>
</feature>
<keyword evidence="6" id="KW-0009">Actin-binding</keyword>
<evidence type="ECO:0000313" key="15">
    <source>
        <dbReference type="Proteomes" id="UP000694383"/>
    </source>
</evidence>
<evidence type="ECO:0000259" key="12">
    <source>
        <dbReference type="PROSITE" id="PS50835"/>
    </source>
</evidence>
<feature type="domain" description="Ig-like" evidence="12">
    <location>
        <begin position="45"/>
        <end position="161"/>
    </location>
</feature>
<comment type="function">
    <text evidence="9">Thick filament-associated protein located in the crossbridge region of vertebrate striated muscle a bands. In vitro it binds MHC, F-actin and native thin filaments, and modifies the activity of actin-activated myosin ATPase. It may modulate muscle contraction or may play a more structural role.</text>
</comment>
<comment type="similarity">
    <text evidence="8">Belongs to the immunoglobulin superfamily. MyBP family.</text>
</comment>
<dbReference type="FunFam" id="2.60.40.10:FF:000084">
    <property type="entry name" value="Myosin binding protein C, slow type"/>
    <property type="match status" value="1"/>
</dbReference>
<evidence type="ECO:0000256" key="9">
    <source>
        <dbReference type="ARBA" id="ARBA00053486"/>
    </source>
</evidence>
<dbReference type="Pfam" id="PF18362">
    <property type="entry name" value="THB"/>
    <property type="match status" value="1"/>
</dbReference>
<evidence type="ECO:0000256" key="11">
    <source>
        <dbReference type="ARBA" id="ARBA00076995"/>
    </source>
</evidence>
<dbReference type="FunFam" id="2.60.40.10:FF:000062">
    <property type="entry name" value="Myosin-binding protein C, slow type"/>
    <property type="match status" value="1"/>
</dbReference>
<reference evidence="14" key="2">
    <citation type="submission" date="2025-09" db="UniProtKB">
        <authorList>
            <consortium name="Ensembl"/>
        </authorList>
    </citation>
    <scope>IDENTIFICATION</scope>
</reference>
<accession>A0A8C7XBD1</accession>
<evidence type="ECO:0000256" key="3">
    <source>
        <dbReference type="ARBA" id="ARBA00022737"/>
    </source>
</evidence>
<name>A0A8C7XBD1_9TELE</name>
<dbReference type="FunFam" id="2.60.40.10:FF:000085">
    <property type="entry name" value="Myosin-binding protein C, slow type"/>
    <property type="match status" value="1"/>
</dbReference>
<evidence type="ECO:0000256" key="6">
    <source>
        <dbReference type="ARBA" id="ARBA00023203"/>
    </source>
</evidence>
<feature type="domain" description="Ig-like" evidence="12">
    <location>
        <begin position="432"/>
        <end position="504"/>
    </location>
</feature>